<feature type="chain" id="PRO_5032490912" evidence="14">
    <location>
        <begin position="28"/>
        <end position="896"/>
    </location>
</feature>
<dbReference type="PROSITE" id="PS52016">
    <property type="entry name" value="TONB_DEPENDENT_REC_3"/>
    <property type="match status" value="1"/>
</dbReference>
<evidence type="ECO:0000256" key="4">
    <source>
        <dbReference type="ARBA" id="ARBA00022496"/>
    </source>
</evidence>
<evidence type="ECO:0000256" key="10">
    <source>
        <dbReference type="ARBA" id="ARBA00023237"/>
    </source>
</evidence>
<dbReference type="InterPro" id="IPR012910">
    <property type="entry name" value="Plug_dom"/>
</dbReference>
<keyword evidence="4" id="KW-0410">Iron transport</keyword>
<dbReference type="InterPro" id="IPR036942">
    <property type="entry name" value="Beta-barrel_TonB_sf"/>
</dbReference>
<evidence type="ECO:0000259" key="16">
    <source>
        <dbReference type="Pfam" id="PF07715"/>
    </source>
</evidence>
<evidence type="ECO:0000256" key="2">
    <source>
        <dbReference type="ARBA" id="ARBA00022448"/>
    </source>
</evidence>
<evidence type="ECO:0000256" key="8">
    <source>
        <dbReference type="ARBA" id="ARBA00023077"/>
    </source>
</evidence>
<evidence type="ECO:0000313" key="17">
    <source>
        <dbReference type="EMBL" id="MXP25621.1"/>
    </source>
</evidence>
<evidence type="ECO:0000256" key="11">
    <source>
        <dbReference type="PROSITE-ProRule" id="PRU01360"/>
    </source>
</evidence>
<keyword evidence="14" id="KW-0732">Signal</keyword>
<keyword evidence="6" id="KW-0408">Iron</keyword>
<comment type="similarity">
    <text evidence="11 13">Belongs to the TonB-dependent receptor family.</text>
</comment>
<dbReference type="SUPFAM" id="SSF56935">
    <property type="entry name" value="Porins"/>
    <property type="match status" value="1"/>
</dbReference>
<keyword evidence="2 11" id="KW-0813">Transport</keyword>
<proteinExistence type="inferred from homology"/>
<keyword evidence="3 11" id="KW-1134">Transmembrane beta strand</keyword>
<dbReference type="InterPro" id="IPR039426">
    <property type="entry name" value="TonB-dep_rcpt-like"/>
</dbReference>
<evidence type="ECO:0000256" key="5">
    <source>
        <dbReference type="ARBA" id="ARBA00022692"/>
    </source>
</evidence>
<gene>
    <name evidence="17" type="ORF">GRI39_06140</name>
</gene>
<name>A0A845A9D3_9SPHN</name>
<accession>A0A845A9D3</accession>
<feature type="domain" description="TonB-dependent receptor-like beta-barrel" evidence="15">
    <location>
        <begin position="369"/>
        <end position="859"/>
    </location>
</feature>
<dbReference type="RefSeq" id="WP_160738833.1">
    <property type="nucleotide sequence ID" value="NZ_WTYQ01000002.1"/>
</dbReference>
<evidence type="ECO:0000256" key="3">
    <source>
        <dbReference type="ARBA" id="ARBA00022452"/>
    </source>
</evidence>
<evidence type="ECO:0000256" key="14">
    <source>
        <dbReference type="SAM" id="SignalP"/>
    </source>
</evidence>
<evidence type="ECO:0000256" key="7">
    <source>
        <dbReference type="ARBA" id="ARBA00023065"/>
    </source>
</evidence>
<evidence type="ECO:0000256" key="12">
    <source>
        <dbReference type="PROSITE-ProRule" id="PRU10143"/>
    </source>
</evidence>
<dbReference type="Proteomes" id="UP000460561">
    <property type="component" value="Unassembled WGS sequence"/>
</dbReference>
<evidence type="ECO:0000313" key="18">
    <source>
        <dbReference type="Proteomes" id="UP000460561"/>
    </source>
</evidence>
<dbReference type="GO" id="GO:0006826">
    <property type="term" value="P:iron ion transport"/>
    <property type="evidence" value="ECO:0007669"/>
    <property type="project" value="UniProtKB-KW"/>
</dbReference>
<dbReference type="AlphaFoldDB" id="A0A845A9D3"/>
<sequence length="896" mass="96194">MRQRFISSILRSTVAVSTLCVPAMAFAQDTQDSSDLGFEMAEPAPPSTATEGDAFGNSIVVTAQKRAQTLQDVPVAVSVITANTLEEAQVRDLRDLQTLVPSLQVSQLSSSANTNFFIRGFGNGANNPGIEPSVGVFVDNVYRSRTASQISDLPDVERVEVLRGPQSTLFGKNASAGVISITTKKPEFTFGGSAELTYGNFDQRIAKGYVTGPLSDSVAVSLAGGIDKRDGFYRDLGTDTRTNNRNRWFARGQMLIDGGSGLTLRLIADYDKIDEECCAVFNLRNGPTAAIVQALGGKTNDPTDPFAKDVIYNNFTSTNKIENYGFSGEADYQLGPLALKSITAYRHTGTSTSQDSDFTSADLIYPNAGGLDLDSFTQEFRATASFADVFSLLLGGFYIHENVDQRNRLNYASQFRDFSNLIIQNASGGSLNVPTLEAALGQADGKNYSGQFFSAGSGLDERYRLNSDAFSIFGQVDAQVASGLTLTLGGNYTNDRKTYSTNNVSSDVFAGIDLNATQYSAFRQRLLLGGALQQAGVDPNDEAAVAAYASDPATAAAFQAAQAFAAANADNPAANPLKSLAALQLMPPFLNVPNAVENGKTADDKFTYTVRLAYDVNPQLNVYLSYATGFKASSINLSRDSRPAPGSAAALADAGLLLNNLTYGSRYAKPENSRVIEAGFKSNLGWMSANLAVFQQQIKDFQTNVFTGKGFALLNAGKESTFGVELEGQLTPTDRLLLNWGVTYLDPKYDSFKNSAVGDLSGERPAAIPKWSILVGAQYSQPVGNGKIIPRVSYLHRSTTQYQDGMPGFLVRDASGNIIDNTLALAMAAQYKNQVNDVTASLAYEMDLGLTLSVWARNLLDDRNYGTTFDTPAQSGGVSGYPTDPRTYGASLRFNW</sequence>
<dbReference type="PROSITE" id="PS00430">
    <property type="entry name" value="TONB_DEPENDENT_REC_1"/>
    <property type="match status" value="1"/>
</dbReference>
<evidence type="ECO:0000259" key="15">
    <source>
        <dbReference type="Pfam" id="PF00593"/>
    </source>
</evidence>
<dbReference type="InterPro" id="IPR000531">
    <property type="entry name" value="Beta-barrel_TonB"/>
</dbReference>
<keyword evidence="8 12" id="KW-0798">TonB box</keyword>
<dbReference type="PANTHER" id="PTHR32552">
    <property type="entry name" value="FERRICHROME IRON RECEPTOR-RELATED"/>
    <property type="match status" value="1"/>
</dbReference>
<organism evidence="17 18">
    <name type="scientific">Altericroceibacterium indicum</name>
    <dbReference type="NCBI Taxonomy" id="374177"/>
    <lineage>
        <taxon>Bacteria</taxon>
        <taxon>Pseudomonadati</taxon>
        <taxon>Pseudomonadota</taxon>
        <taxon>Alphaproteobacteria</taxon>
        <taxon>Sphingomonadales</taxon>
        <taxon>Erythrobacteraceae</taxon>
        <taxon>Altericroceibacterium</taxon>
    </lineage>
</organism>
<feature type="short sequence motif" description="TonB box" evidence="12">
    <location>
        <begin position="58"/>
        <end position="64"/>
    </location>
</feature>
<comment type="caution">
    <text evidence="17">The sequence shown here is derived from an EMBL/GenBank/DDBJ whole genome shotgun (WGS) entry which is preliminary data.</text>
</comment>
<keyword evidence="10 11" id="KW-0998">Cell outer membrane</keyword>
<dbReference type="GO" id="GO:0009279">
    <property type="term" value="C:cell outer membrane"/>
    <property type="evidence" value="ECO:0007669"/>
    <property type="project" value="UniProtKB-SubCell"/>
</dbReference>
<evidence type="ECO:0000256" key="1">
    <source>
        <dbReference type="ARBA" id="ARBA00004571"/>
    </source>
</evidence>
<dbReference type="PANTHER" id="PTHR32552:SF81">
    <property type="entry name" value="TONB-DEPENDENT OUTER MEMBRANE RECEPTOR"/>
    <property type="match status" value="1"/>
</dbReference>
<evidence type="ECO:0000256" key="13">
    <source>
        <dbReference type="RuleBase" id="RU003357"/>
    </source>
</evidence>
<keyword evidence="9 11" id="KW-0472">Membrane</keyword>
<feature type="domain" description="TonB-dependent receptor plug" evidence="16">
    <location>
        <begin position="70"/>
        <end position="178"/>
    </location>
</feature>
<dbReference type="Pfam" id="PF07715">
    <property type="entry name" value="Plug"/>
    <property type="match status" value="1"/>
</dbReference>
<protein>
    <submittedName>
        <fullName evidence="17">TonB-dependent receptor</fullName>
    </submittedName>
</protein>
<evidence type="ECO:0000256" key="9">
    <source>
        <dbReference type="ARBA" id="ARBA00023136"/>
    </source>
</evidence>
<dbReference type="Gene3D" id="2.40.170.20">
    <property type="entry name" value="TonB-dependent receptor, beta-barrel domain"/>
    <property type="match status" value="2"/>
</dbReference>
<dbReference type="Pfam" id="PF00593">
    <property type="entry name" value="TonB_dep_Rec_b-barrel"/>
    <property type="match status" value="1"/>
</dbReference>
<keyword evidence="18" id="KW-1185">Reference proteome</keyword>
<evidence type="ECO:0000256" key="6">
    <source>
        <dbReference type="ARBA" id="ARBA00023004"/>
    </source>
</evidence>
<keyword evidence="5 11" id="KW-0812">Transmembrane</keyword>
<keyword evidence="7" id="KW-0406">Ion transport</keyword>
<dbReference type="OrthoDB" id="9760333at2"/>
<dbReference type="EMBL" id="WTYQ01000002">
    <property type="protein sequence ID" value="MXP25621.1"/>
    <property type="molecule type" value="Genomic_DNA"/>
</dbReference>
<feature type="signal peptide" evidence="14">
    <location>
        <begin position="1"/>
        <end position="27"/>
    </location>
</feature>
<keyword evidence="17" id="KW-0675">Receptor</keyword>
<comment type="subcellular location">
    <subcellularLocation>
        <location evidence="1 11">Cell outer membrane</location>
        <topology evidence="1 11">Multi-pass membrane protein</topology>
    </subcellularLocation>
</comment>
<dbReference type="InterPro" id="IPR010916">
    <property type="entry name" value="TonB_box_CS"/>
</dbReference>
<reference evidence="17 18" key="1">
    <citation type="submission" date="2019-12" db="EMBL/GenBank/DDBJ databases">
        <title>Genomic-based taxomic classification of the family Erythrobacteraceae.</title>
        <authorList>
            <person name="Xu L."/>
        </authorList>
    </citation>
    <scope>NUCLEOTIDE SEQUENCE [LARGE SCALE GENOMIC DNA]</scope>
    <source>
        <strain evidence="17 18">DSM 18604</strain>
    </source>
</reference>